<dbReference type="Proteomes" id="UP000095492">
    <property type="component" value="Unassembled WGS sequence"/>
</dbReference>
<dbReference type="GeneID" id="97390180"/>
<dbReference type="RefSeq" id="WP_156331002.1">
    <property type="nucleotide sequence ID" value="NZ_CP173382.1"/>
</dbReference>
<dbReference type="STRING" id="39490.ERS852448_02573"/>
<name>A0A173V5Y0_EUBRA</name>
<protein>
    <submittedName>
        <fullName evidence="1">Uncharacterized protein</fullName>
    </submittedName>
</protein>
<evidence type="ECO:0000313" key="1">
    <source>
        <dbReference type="EMBL" id="CUN22673.1"/>
    </source>
</evidence>
<reference evidence="1 2" key="1">
    <citation type="submission" date="2015-09" db="EMBL/GenBank/DDBJ databases">
        <authorList>
            <consortium name="Pathogen Informatics"/>
        </authorList>
    </citation>
    <scope>NUCLEOTIDE SEQUENCE [LARGE SCALE GENOMIC DNA]</scope>
    <source>
        <strain evidence="1 2">2789STDY5608891</strain>
    </source>
</reference>
<dbReference type="AlphaFoldDB" id="A0A173V5Y0"/>
<evidence type="ECO:0000313" key="2">
    <source>
        <dbReference type="Proteomes" id="UP000095492"/>
    </source>
</evidence>
<dbReference type="EMBL" id="CYYA01000022">
    <property type="protein sequence ID" value="CUN22673.1"/>
    <property type="molecule type" value="Genomic_DNA"/>
</dbReference>
<gene>
    <name evidence="1" type="ORF">ERS852448_02573</name>
</gene>
<sequence length="63" mass="7466">MEELDKATDTMNLMHEIDIYVLLQKIKYADERDAVIDEALKVSRFKLENVWKLDAKLLNELNK</sequence>
<proteinExistence type="predicted"/>
<organism evidence="1 2">
    <name type="scientific">Eubacterium ramulus</name>
    <dbReference type="NCBI Taxonomy" id="39490"/>
    <lineage>
        <taxon>Bacteria</taxon>
        <taxon>Bacillati</taxon>
        <taxon>Bacillota</taxon>
        <taxon>Clostridia</taxon>
        <taxon>Eubacteriales</taxon>
        <taxon>Eubacteriaceae</taxon>
        <taxon>Eubacterium</taxon>
    </lineage>
</organism>
<accession>A0A173V5Y0</accession>